<name>A0ABX5PXD7_9FLAO</name>
<protein>
    <recommendedName>
        <fullName evidence="3">Lipoprotein</fullName>
    </recommendedName>
</protein>
<proteinExistence type="predicted"/>
<evidence type="ECO:0008006" key="3">
    <source>
        <dbReference type="Google" id="ProtNLM"/>
    </source>
</evidence>
<accession>A0ABX5PXD7</accession>
<dbReference type="Proteomes" id="UP000248584">
    <property type="component" value="Unassembled WGS sequence"/>
</dbReference>
<gene>
    <name evidence="1" type="ORF">LX97_02211</name>
</gene>
<sequence length="156" mass="17161">MKNIKYVTTFILLAFCFSSCTIEDDDNDGDPVEELSTDPLMGQVYGENFTVVGGTSRFLSLNGEDVIRVLLYDVQVDCTNNESSIISINLPRQIGIHEAGVTGSINDPNSTSFQSLINFKVEVVSFNNTEVTARVLIDRPSINSFVNGTFTVPFCM</sequence>
<reference evidence="1 2" key="1">
    <citation type="submission" date="2018-06" db="EMBL/GenBank/DDBJ databases">
        <title>Genomic Encyclopedia of Archaeal and Bacterial Type Strains, Phase II (KMG-II): from individual species to whole genera.</title>
        <authorList>
            <person name="Goeker M."/>
        </authorList>
    </citation>
    <scope>NUCLEOTIDE SEQUENCE [LARGE SCALE GENOMIC DNA]</scope>
    <source>
        <strain evidence="1 2">DSM 17205</strain>
    </source>
</reference>
<comment type="caution">
    <text evidence="1">The sequence shown here is derived from an EMBL/GenBank/DDBJ whole genome shotgun (WGS) entry which is preliminary data.</text>
</comment>
<keyword evidence="2" id="KW-1185">Reference proteome</keyword>
<dbReference type="EMBL" id="QKZR01000003">
    <property type="protein sequence ID" value="PZX39853.1"/>
    <property type="molecule type" value="Genomic_DNA"/>
</dbReference>
<organism evidence="1 2">
    <name type="scientific">Nonlabens dokdonensis</name>
    <dbReference type="NCBI Taxonomy" id="328515"/>
    <lineage>
        <taxon>Bacteria</taxon>
        <taxon>Pseudomonadati</taxon>
        <taxon>Bacteroidota</taxon>
        <taxon>Flavobacteriia</taxon>
        <taxon>Flavobacteriales</taxon>
        <taxon>Flavobacteriaceae</taxon>
        <taxon>Nonlabens</taxon>
    </lineage>
</organism>
<dbReference type="RefSeq" id="WP_015363094.1">
    <property type="nucleotide sequence ID" value="NZ_QKZR01000003.1"/>
</dbReference>
<evidence type="ECO:0000313" key="2">
    <source>
        <dbReference type="Proteomes" id="UP000248584"/>
    </source>
</evidence>
<evidence type="ECO:0000313" key="1">
    <source>
        <dbReference type="EMBL" id="PZX39853.1"/>
    </source>
</evidence>